<evidence type="ECO:0000256" key="1">
    <source>
        <dbReference type="SAM" id="Coils"/>
    </source>
</evidence>
<proteinExistence type="predicted"/>
<keyword evidence="1" id="KW-0175">Coiled coil</keyword>
<dbReference type="EMBL" id="KK119268">
    <property type="protein sequence ID" value="KFM75231.1"/>
    <property type="molecule type" value="Genomic_DNA"/>
</dbReference>
<name>A0A087UCZ2_STEMI</name>
<dbReference type="InterPro" id="IPR005312">
    <property type="entry name" value="DUF1759"/>
</dbReference>
<protein>
    <submittedName>
        <fullName evidence="2">Uncharacterized protein</fullName>
    </submittedName>
</protein>
<gene>
    <name evidence="2" type="ORF">X975_13019</name>
</gene>
<keyword evidence="3" id="KW-1185">Reference proteome</keyword>
<dbReference type="OMA" id="IDITNEC"/>
<feature type="coiled-coil region" evidence="1">
    <location>
        <begin position="3"/>
        <end position="30"/>
    </location>
</feature>
<accession>A0A087UCZ2</accession>
<sequence>MSLKEILAKKRTLKTQLTKLKQKVADENVQRSDLEVLKNKFKALETEINSSFDSLFGLCTDESIDAYVKEKEEIDDILLDVEVELNRKLAELSKENKSESSGCTNAENNVKLPKITLPTFSGNLHEWLSFKDIFLASVDSNPNLTDAVKLQYLKSALRGDAYRIVQSISIVDSNYKLAFSLLEERFSNHREQVYAHLKRFMNMNPMQNESASAILNLIDITNECVRSLEVLNQSVKGFSSNVFAYILGQKLDPNTKIWWERKLEKENLPTLNDLIEFLKDHARTLNASKSVINTK</sequence>
<reference evidence="2 3" key="1">
    <citation type="submission" date="2013-11" db="EMBL/GenBank/DDBJ databases">
        <title>Genome sequencing of Stegodyphus mimosarum.</title>
        <authorList>
            <person name="Bechsgaard J."/>
        </authorList>
    </citation>
    <scope>NUCLEOTIDE SEQUENCE [LARGE SCALE GENOMIC DNA]</scope>
</reference>
<dbReference type="Pfam" id="PF03564">
    <property type="entry name" value="DUF1759"/>
    <property type="match status" value="1"/>
</dbReference>
<dbReference type="STRING" id="407821.A0A087UCZ2"/>
<dbReference type="PANTHER" id="PTHR22954">
    <property type="entry name" value="RETROVIRAL PROTEASE-RELATED"/>
    <property type="match status" value="1"/>
</dbReference>
<dbReference type="AlphaFoldDB" id="A0A087UCZ2"/>
<dbReference type="Proteomes" id="UP000054359">
    <property type="component" value="Unassembled WGS sequence"/>
</dbReference>
<evidence type="ECO:0000313" key="2">
    <source>
        <dbReference type="EMBL" id="KFM75231.1"/>
    </source>
</evidence>
<feature type="non-terminal residue" evidence="2">
    <location>
        <position position="295"/>
    </location>
</feature>
<dbReference type="PANTHER" id="PTHR22954:SF3">
    <property type="entry name" value="PROTEIN CBG08539"/>
    <property type="match status" value="1"/>
</dbReference>
<dbReference type="OrthoDB" id="6436535at2759"/>
<evidence type="ECO:0000313" key="3">
    <source>
        <dbReference type="Proteomes" id="UP000054359"/>
    </source>
</evidence>
<organism evidence="2 3">
    <name type="scientific">Stegodyphus mimosarum</name>
    <name type="common">African social velvet spider</name>
    <dbReference type="NCBI Taxonomy" id="407821"/>
    <lineage>
        <taxon>Eukaryota</taxon>
        <taxon>Metazoa</taxon>
        <taxon>Ecdysozoa</taxon>
        <taxon>Arthropoda</taxon>
        <taxon>Chelicerata</taxon>
        <taxon>Arachnida</taxon>
        <taxon>Araneae</taxon>
        <taxon>Araneomorphae</taxon>
        <taxon>Entelegynae</taxon>
        <taxon>Eresoidea</taxon>
        <taxon>Eresidae</taxon>
        <taxon>Stegodyphus</taxon>
    </lineage>
</organism>